<feature type="domain" description="Rubrerythrin diiron-binding" evidence="1">
    <location>
        <begin position="9"/>
        <end position="149"/>
    </location>
</feature>
<dbReference type="AlphaFoldDB" id="S7T948"/>
<dbReference type="GO" id="GO:0046872">
    <property type="term" value="F:metal ion binding"/>
    <property type="evidence" value="ECO:0007669"/>
    <property type="project" value="InterPro"/>
</dbReference>
<dbReference type="PATRIC" id="fig|1121439.3.peg.1933"/>
<dbReference type="EMBL" id="ATHI01000026">
    <property type="protein sequence ID" value="EPR33136.1"/>
    <property type="molecule type" value="Genomic_DNA"/>
</dbReference>
<evidence type="ECO:0000259" key="1">
    <source>
        <dbReference type="Pfam" id="PF02915"/>
    </source>
</evidence>
<evidence type="ECO:0000313" key="2">
    <source>
        <dbReference type="EMBL" id="EPR33136.1"/>
    </source>
</evidence>
<evidence type="ECO:0000313" key="3">
    <source>
        <dbReference type="Proteomes" id="UP000014975"/>
    </source>
</evidence>
<keyword evidence="3" id="KW-1185">Reference proteome</keyword>
<comment type="caution">
    <text evidence="2">The sequence shown here is derived from an EMBL/GenBank/DDBJ whole genome shotgun (WGS) entry which is preliminary data.</text>
</comment>
<dbReference type="CDD" id="cd01045">
    <property type="entry name" value="Ferritin_like_AB"/>
    <property type="match status" value="1"/>
</dbReference>
<dbReference type="OrthoDB" id="5405405at2"/>
<reference evidence="2 3" key="1">
    <citation type="journal article" date="2013" name="Genome Announc.">
        <title>Draft genome sequences for three mercury-methylating, sulfate-reducing bacteria.</title>
        <authorList>
            <person name="Brown S.D."/>
            <person name="Hurt R.A.Jr."/>
            <person name="Gilmour C.C."/>
            <person name="Elias D.A."/>
        </authorList>
    </citation>
    <scope>NUCLEOTIDE SEQUENCE [LARGE SCALE GENOMIC DNA]</scope>
    <source>
        <strain evidence="2 3">DSM 16529</strain>
    </source>
</reference>
<proteinExistence type="predicted"/>
<dbReference type="Proteomes" id="UP000014975">
    <property type="component" value="Unassembled WGS sequence"/>
</dbReference>
<dbReference type="eggNOG" id="COG1633">
    <property type="taxonomic scope" value="Bacteria"/>
</dbReference>
<dbReference type="InterPro" id="IPR003251">
    <property type="entry name" value="Rr_diiron-bd_dom"/>
</dbReference>
<gene>
    <name evidence="2" type="ORF">dsat_0577</name>
</gene>
<dbReference type="RefSeq" id="WP_020887271.1">
    <property type="nucleotide sequence ID" value="NZ_ATHI01000026.1"/>
</dbReference>
<sequence>MAEFFKAAEVVAAAVEIEKRGQAFYRRLAQAAQSDEVKRFFEYFAAEEARHESVFKGLARQVGPVELPAWSTQEEYADYLRALLDSHTLFTPGLAESLDDRGGDLAWALHLAMSFEKDSLLFFMEMISLVPQEQRVHVQRCIEEERLHLRQLGEMLQHA</sequence>
<protein>
    <submittedName>
        <fullName evidence="2">Rubrerythrin</fullName>
    </submittedName>
</protein>
<dbReference type="SUPFAM" id="SSF47240">
    <property type="entry name" value="Ferritin-like"/>
    <property type="match status" value="1"/>
</dbReference>
<organism evidence="2 3">
    <name type="scientific">Alkalidesulfovibrio alkalitolerans DSM 16529</name>
    <dbReference type="NCBI Taxonomy" id="1121439"/>
    <lineage>
        <taxon>Bacteria</taxon>
        <taxon>Pseudomonadati</taxon>
        <taxon>Thermodesulfobacteriota</taxon>
        <taxon>Desulfovibrionia</taxon>
        <taxon>Desulfovibrionales</taxon>
        <taxon>Desulfovibrionaceae</taxon>
        <taxon>Alkalidesulfovibrio</taxon>
    </lineage>
</organism>
<dbReference type="InterPro" id="IPR009078">
    <property type="entry name" value="Ferritin-like_SF"/>
</dbReference>
<dbReference type="InterPro" id="IPR012347">
    <property type="entry name" value="Ferritin-like"/>
</dbReference>
<accession>S7T948</accession>
<name>S7T948_9BACT</name>
<dbReference type="GO" id="GO:0016491">
    <property type="term" value="F:oxidoreductase activity"/>
    <property type="evidence" value="ECO:0007669"/>
    <property type="project" value="InterPro"/>
</dbReference>
<dbReference type="Gene3D" id="1.20.1260.10">
    <property type="match status" value="1"/>
</dbReference>
<dbReference type="Pfam" id="PF02915">
    <property type="entry name" value="Rubrerythrin"/>
    <property type="match status" value="1"/>
</dbReference>
<dbReference type="STRING" id="1121439.dsat_0577"/>